<dbReference type="Pfam" id="PF12833">
    <property type="entry name" value="HTH_18"/>
    <property type="match status" value="1"/>
</dbReference>
<evidence type="ECO:0000313" key="6">
    <source>
        <dbReference type="Proteomes" id="UP000295509"/>
    </source>
</evidence>
<protein>
    <submittedName>
        <fullName evidence="5">AraC-like DNA-binding protein</fullName>
    </submittedName>
</protein>
<dbReference type="RefSeq" id="WP_166676310.1">
    <property type="nucleotide sequence ID" value="NZ_JBHLUW010000002.1"/>
</dbReference>
<dbReference type="PROSITE" id="PS01124">
    <property type="entry name" value="HTH_ARAC_FAMILY_2"/>
    <property type="match status" value="1"/>
</dbReference>
<dbReference type="PRINTS" id="PR00032">
    <property type="entry name" value="HTHARAC"/>
</dbReference>
<dbReference type="InterPro" id="IPR009057">
    <property type="entry name" value="Homeodomain-like_sf"/>
</dbReference>
<dbReference type="InterPro" id="IPR018060">
    <property type="entry name" value="HTH_AraC"/>
</dbReference>
<dbReference type="EMBL" id="SORE01000004">
    <property type="protein sequence ID" value="TDY52786.1"/>
    <property type="molecule type" value="Genomic_DNA"/>
</dbReference>
<dbReference type="PANTHER" id="PTHR46796">
    <property type="entry name" value="HTH-TYPE TRANSCRIPTIONAL ACTIVATOR RHAS-RELATED"/>
    <property type="match status" value="1"/>
</dbReference>
<dbReference type="SMART" id="SM00342">
    <property type="entry name" value="HTH_ARAC"/>
    <property type="match status" value="1"/>
</dbReference>
<dbReference type="SUPFAM" id="SSF46689">
    <property type="entry name" value="Homeodomain-like"/>
    <property type="match status" value="2"/>
</dbReference>
<name>A0A4R8LX64_9BURK</name>
<dbReference type="AlphaFoldDB" id="A0A4R8LX64"/>
<proteinExistence type="predicted"/>
<dbReference type="GO" id="GO:0043565">
    <property type="term" value="F:sequence-specific DNA binding"/>
    <property type="evidence" value="ECO:0007669"/>
    <property type="project" value="InterPro"/>
</dbReference>
<keyword evidence="6" id="KW-1185">Reference proteome</keyword>
<evidence type="ECO:0000256" key="1">
    <source>
        <dbReference type="ARBA" id="ARBA00023015"/>
    </source>
</evidence>
<dbReference type="InterPro" id="IPR018062">
    <property type="entry name" value="HTH_AraC-typ_CS"/>
</dbReference>
<keyword evidence="3" id="KW-0804">Transcription</keyword>
<evidence type="ECO:0000256" key="3">
    <source>
        <dbReference type="ARBA" id="ARBA00023163"/>
    </source>
</evidence>
<dbReference type="GO" id="GO:0003700">
    <property type="term" value="F:DNA-binding transcription factor activity"/>
    <property type="evidence" value="ECO:0007669"/>
    <property type="project" value="InterPro"/>
</dbReference>
<keyword evidence="2 5" id="KW-0238">DNA-binding</keyword>
<organism evidence="5 6">
    <name type="scientific">Paraburkholderia rhizosphaerae</name>
    <dbReference type="NCBI Taxonomy" id="480658"/>
    <lineage>
        <taxon>Bacteria</taxon>
        <taxon>Pseudomonadati</taxon>
        <taxon>Pseudomonadota</taxon>
        <taxon>Betaproteobacteria</taxon>
        <taxon>Burkholderiales</taxon>
        <taxon>Burkholderiaceae</taxon>
        <taxon>Paraburkholderia</taxon>
    </lineage>
</organism>
<dbReference type="InterPro" id="IPR020449">
    <property type="entry name" value="Tscrpt_reg_AraC-type_HTH"/>
</dbReference>
<dbReference type="PANTHER" id="PTHR46796:SF14">
    <property type="entry name" value="TRANSCRIPTIONAL REGULATORY PROTEIN"/>
    <property type="match status" value="1"/>
</dbReference>
<feature type="domain" description="HTH araC/xylS-type" evidence="4">
    <location>
        <begin position="235"/>
        <end position="333"/>
    </location>
</feature>
<sequence>MNNEENHIGAGGRMPACSVQYAEPREAIAPRRVLVALEDCWRVPPQHDVRGARDATNAYRTRSDYVIASRWTQQDVDGVEHTSTCGADQHTVGVVLKPTFARFRSGSLLFDGQLGPGSMHVTGPGESAEAVFRASCDVIHLFIPQSLVERHYEEAFGRPHAGELALGASQITRDTSLERLSRALADIQYADATFASLYVDSICIAIVARLLERHFARRALPVATRTTALPQWRLRRAFEFIDAHLADPVRLNDIAASVGLTRMHFAAQFRCSTGYTPHTYLLRRRVEHAQRLLQRSEKTLLDVALDCGFRSQAHFTTVFRRLVGDTPNRWRIKARLD</sequence>
<dbReference type="InterPro" id="IPR050204">
    <property type="entry name" value="AraC_XylS_family_regulators"/>
</dbReference>
<dbReference type="Proteomes" id="UP000295509">
    <property type="component" value="Unassembled WGS sequence"/>
</dbReference>
<dbReference type="Gene3D" id="1.10.10.60">
    <property type="entry name" value="Homeodomain-like"/>
    <property type="match status" value="2"/>
</dbReference>
<evidence type="ECO:0000259" key="4">
    <source>
        <dbReference type="PROSITE" id="PS01124"/>
    </source>
</evidence>
<keyword evidence="1" id="KW-0805">Transcription regulation</keyword>
<reference evidence="5 6" key="1">
    <citation type="submission" date="2019-03" db="EMBL/GenBank/DDBJ databases">
        <title>Genomic Encyclopedia of Type Strains, Phase III (KMG-III): the genomes of soil and plant-associated and newly described type strains.</title>
        <authorList>
            <person name="Whitman W."/>
        </authorList>
    </citation>
    <scope>NUCLEOTIDE SEQUENCE [LARGE SCALE GENOMIC DNA]</scope>
    <source>
        <strain evidence="5 6">LMG 29544</strain>
    </source>
</reference>
<dbReference type="PROSITE" id="PS00041">
    <property type="entry name" value="HTH_ARAC_FAMILY_1"/>
    <property type="match status" value="1"/>
</dbReference>
<evidence type="ECO:0000256" key="2">
    <source>
        <dbReference type="ARBA" id="ARBA00023125"/>
    </source>
</evidence>
<comment type="caution">
    <text evidence="5">The sequence shown here is derived from an EMBL/GenBank/DDBJ whole genome shotgun (WGS) entry which is preliminary data.</text>
</comment>
<evidence type="ECO:0000313" key="5">
    <source>
        <dbReference type="EMBL" id="TDY52786.1"/>
    </source>
</evidence>
<gene>
    <name evidence="5" type="ORF">BX592_10468</name>
</gene>
<accession>A0A4R8LX64</accession>